<dbReference type="Proteomes" id="UP000002280">
    <property type="component" value="Chromosome 1"/>
</dbReference>
<name>A0A5F8GAU0_MONDO</name>
<keyword evidence="4" id="KW-1185">Reference proteome</keyword>
<dbReference type="Bgee" id="ENSMODG00000005630">
    <property type="expression patterns" value="Expressed in blood and 15 other cell types or tissues"/>
</dbReference>
<keyword evidence="1" id="KW-0812">Transmembrane</keyword>
<dbReference type="InterPro" id="IPR013783">
    <property type="entry name" value="Ig-like_fold"/>
</dbReference>
<reference evidence="3" key="3">
    <citation type="submission" date="2025-09" db="UniProtKB">
        <authorList>
            <consortium name="Ensembl"/>
        </authorList>
    </citation>
    <scope>IDENTIFICATION</scope>
</reference>
<sequence length="159" mass="17911">FNKLQTTKGSKLHLLNSMIFLSTDIQNPQPALYQLRSPKSSNTSVCLLTDFGFYNGSIKNETVTGSEATVLEMMTMESKSYGAVTWGSKSNFTCTDAFRKDMFDFNQFSGSKCNSSHAEQGFETDRDLNLMNLSLIVLRIIFLKTVGFNLLMTLRLWSN</sequence>
<accession>A0A5F8GAU0</accession>
<dbReference type="GeneTree" id="ENSGT00940000160147"/>
<proteinExistence type="predicted"/>
<keyword evidence="1" id="KW-1133">Transmembrane helix</keyword>
<reference evidence="3" key="2">
    <citation type="submission" date="2025-08" db="UniProtKB">
        <authorList>
            <consortium name="Ensembl"/>
        </authorList>
    </citation>
    <scope>IDENTIFICATION</scope>
</reference>
<keyword evidence="1" id="KW-0472">Membrane</keyword>
<reference evidence="3 4" key="1">
    <citation type="journal article" date="2007" name="Nature">
        <title>Genome of the marsupial Monodelphis domestica reveals innovation in non-coding sequences.</title>
        <authorList>
            <person name="Mikkelsen T.S."/>
            <person name="Wakefield M.J."/>
            <person name="Aken B."/>
            <person name="Amemiya C.T."/>
            <person name="Chang J.L."/>
            <person name="Duke S."/>
            <person name="Garber M."/>
            <person name="Gentles A.J."/>
            <person name="Goodstadt L."/>
            <person name="Heger A."/>
            <person name="Jurka J."/>
            <person name="Kamal M."/>
            <person name="Mauceli E."/>
            <person name="Searle S.M."/>
            <person name="Sharpe T."/>
            <person name="Baker M.L."/>
            <person name="Batzer M.A."/>
            <person name="Benos P.V."/>
            <person name="Belov K."/>
            <person name="Clamp M."/>
            <person name="Cook A."/>
            <person name="Cuff J."/>
            <person name="Das R."/>
            <person name="Davidow L."/>
            <person name="Deakin J.E."/>
            <person name="Fazzari M.J."/>
            <person name="Glass J.L."/>
            <person name="Grabherr M."/>
            <person name="Greally J.M."/>
            <person name="Gu W."/>
            <person name="Hore T.A."/>
            <person name="Huttley G.A."/>
            <person name="Kleber M."/>
            <person name="Jirtle R.L."/>
            <person name="Koina E."/>
            <person name="Lee J.T."/>
            <person name="Mahony S."/>
            <person name="Marra M.A."/>
            <person name="Miller R.D."/>
            <person name="Nicholls R.D."/>
            <person name="Oda M."/>
            <person name="Papenfuss A.T."/>
            <person name="Parra Z.E."/>
            <person name="Pollock D.D."/>
            <person name="Ray D.A."/>
            <person name="Schein J.E."/>
            <person name="Speed T.P."/>
            <person name="Thompson K."/>
            <person name="VandeBerg J.L."/>
            <person name="Wade C.M."/>
            <person name="Walker J.A."/>
            <person name="Waters P.D."/>
            <person name="Webber C."/>
            <person name="Weidman J.R."/>
            <person name="Xie X."/>
            <person name="Zody M.C."/>
            <person name="Baldwin J."/>
            <person name="Abdouelleil A."/>
            <person name="Abdulkadir J."/>
            <person name="Abebe A."/>
            <person name="Abera B."/>
            <person name="Abreu J."/>
            <person name="Acer S.C."/>
            <person name="Aftuck L."/>
            <person name="Alexander A."/>
            <person name="An P."/>
            <person name="Anderson E."/>
            <person name="Anderson S."/>
            <person name="Arachi H."/>
            <person name="Azer M."/>
            <person name="Bachantsang P."/>
            <person name="Barry A."/>
            <person name="Bayul T."/>
            <person name="Berlin A."/>
            <person name="Bessette D."/>
            <person name="Bloom T."/>
            <person name="Bloom T."/>
            <person name="Boguslavskiy L."/>
            <person name="Bonnet C."/>
            <person name="Boukhgalter B."/>
            <person name="Bourzgui I."/>
            <person name="Brown A."/>
            <person name="Cahill P."/>
            <person name="Channer S."/>
            <person name="Cheshatsang Y."/>
            <person name="Chuda L."/>
            <person name="Citroen M."/>
            <person name="Collymore A."/>
            <person name="Cooke P."/>
            <person name="Costello M."/>
            <person name="D'Aco K."/>
            <person name="Daza R."/>
            <person name="De Haan G."/>
            <person name="DeGray S."/>
            <person name="DeMaso C."/>
            <person name="Dhargay N."/>
            <person name="Dooley K."/>
            <person name="Dooley E."/>
            <person name="Doricent M."/>
            <person name="Dorje P."/>
            <person name="Dorjee K."/>
            <person name="Dupes A."/>
            <person name="Elong R."/>
            <person name="Falk J."/>
            <person name="Farina A."/>
            <person name="Faro S."/>
            <person name="Ferguson D."/>
            <person name="Fisher S."/>
            <person name="Foley C.D."/>
            <person name="Franke A."/>
            <person name="Friedrich D."/>
            <person name="Gadbois L."/>
            <person name="Gearin G."/>
            <person name="Gearin C.R."/>
            <person name="Giannoukos G."/>
            <person name="Goode T."/>
            <person name="Graham J."/>
            <person name="Grandbois E."/>
            <person name="Grewal S."/>
            <person name="Gyaltsen K."/>
            <person name="Hafez N."/>
            <person name="Hagos B."/>
            <person name="Hall J."/>
            <person name="Henson C."/>
            <person name="Hollinger A."/>
            <person name="Honan T."/>
            <person name="Huard M.D."/>
            <person name="Hughes L."/>
            <person name="Hurhula B."/>
            <person name="Husby M.E."/>
            <person name="Kamat A."/>
            <person name="Kanga B."/>
            <person name="Kashin S."/>
            <person name="Khazanovich D."/>
            <person name="Kisner P."/>
            <person name="Lance K."/>
            <person name="Lara M."/>
            <person name="Lee W."/>
            <person name="Lennon N."/>
            <person name="Letendre F."/>
            <person name="LeVine R."/>
            <person name="Lipovsky A."/>
            <person name="Liu X."/>
            <person name="Liu J."/>
            <person name="Liu S."/>
            <person name="Lokyitsang T."/>
            <person name="Lokyitsang Y."/>
            <person name="Lubonja R."/>
            <person name="Lui A."/>
            <person name="MacDonald P."/>
            <person name="Magnisalis V."/>
            <person name="Maru K."/>
            <person name="Matthews C."/>
            <person name="McCusker W."/>
            <person name="McDonough S."/>
            <person name="Mehta T."/>
            <person name="Meldrim J."/>
            <person name="Meneus L."/>
            <person name="Mihai O."/>
            <person name="Mihalev A."/>
            <person name="Mihova T."/>
            <person name="Mittelman R."/>
            <person name="Mlenga V."/>
            <person name="Montmayeur A."/>
            <person name="Mulrain L."/>
            <person name="Navidi A."/>
            <person name="Naylor J."/>
            <person name="Negash T."/>
            <person name="Nguyen T."/>
            <person name="Nguyen N."/>
            <person name="Nicol R."/>
            <person name="Norbu C."/>
            <person name="Norbu N."/>
            <person name="Novod N."/>
            <person name="O'Neill B."/>
            <person name="Osman S."/>
            <person name="Markiewicz E."/>
            <person name="Oyono O.L."/>
            <person name="Patti C."/>
            <person name="Phunkhang P."/>
            <person name="Pierre F."/>
            <person name="Priest M."/>
            <person name="Raghuraman S."/>
            <person name="Rege F."/>
            <person name="Reyes R."/>
            <person name="Rise C."/>
            <person name="Rogov P."/>
            <person name="Ross K."/>
            <person name="Ryan E."/>
            <person name="Settipalli S."/>
            <person name="Shea T."/>
            <person name="Sherpa N."/>
            <person name="Shi L."/>
            <person name="Shih D."/>
            <person name="Sparrow T."/>
            <person name="Spaulding J."/>
            <person name="Stalker J."/>
            <person name="Stange-Thomann N."/>
            <person name="Stavropoulos S."/>
            <person name="Stone C."/>
            <person name="Strader C."/>
            <person name="Tesfaye S."/>
            <person name="Thomson T."/>
            <person name="Thoulutsang Y."/>
            <person name="Thoulutsang D."/>
            <person name="Topham K."/>
            <person name="Topping I."/>
            <person name="Tsamla T."/>
            <person name="Vassiliev H."/>
            <person name="Vo A."/>
            <person name="Wangchuk T."/>
            <person name="Wangdi T."/>
            <person name="Weiand M."/>
            <person name="Wilkinson J."/>
            <person name="Wilson A."/>
            <person name="Yadav S."/>
            <person name="Young G."/>
            <person name="Yu Q."/>
            <person name="Zembek L."/>
            <person name="Zhong D."/>
            <person name="Zimmer A."/>
            <person name="Zwirko Z."/>
            <person name="Jaffe D.B."/>
            <person name="Alvarez P."/>
            <person name="Brockman W."/>
            <person name="Butler J."/>
            <person name="Chin C."/>
            <person name="Gnerre S."/>
            <person name="MacCallum I."/>
            <person name="Graves J.A."/>
            <person name="Ponting C.P."/>
            <person name="Breen M."/>
            <person name="Samollow P.B."/>
            <person name="Lander E.S."/>
            <person name="Lindblad-Toh K."/>
        </authorList>
    </citation>
    <scope>NUCLEOTIDE SEQUENCE [LARGE SCALE GENOMIC DNA]</scope>
</reference>
<dbReference type="Pfam" id="PF09291">
    <property type="entry name" value="DUF1968"/>
    <property type="match status" value="1"/>
</dbReference>
<evidence type="ECO:0000256" key="1">
    <source>
        <dbReference type="SAM" id="Phobius"/>
    </source>
</evidence>
<dbReference type="Gene3D" id="2.60.40.10">
    <property type="entry name" value="Immunoglobulins"/>
    <property type="match status" value="1"/>
</dbReference>
<dbReference type="InParanoid" id="A0A5F8GAU0"/>
<evidence type="ECO:0000313" key="4">
    <source>
        <dbReference type="Proteomes" id="UP000002280"/>
    </source>
</evidence>
<organism evidence="3 4">
    <name type="scientific">Monodelphis domestica</name>
    <name type="common">Gray short-tailed opossum</name>
    <dbReference type="NCBI Taxonomy" id="13616"/>
    <lineage>
        <taxon>Eukaryota</taxon>
        <taxon>Metazoa</taxon>
        <taxon>Chordata</taxon>
        <taxon>Craniata</taxon>
        <taxon>Vertebrata</taxon>
        <taxon>Euteleostomi</taxon>
        <taxon>Mammalia</taxon>
        <taxon>Metatheria</taxon>
        <taxon>Didelphimorphia</taxon>
        <taxon>Didelphidae</taxon>
        <taxon>Monodelphis</taxon>
    </lineage>
</organism>
<evidence type="ECO:0000259" key="2">
    <source>
        <dbReference type="Pfam" id="PF09291"/>
    </source>
</evidence>
<feature type="transmembrane region" description="Helical" evidence="1">
    <location>
        <begin position="136"/>
        <end position="157"/>
    </location>
</feature>
<dbReference type="InterPro" id="IPR036179">
    <property type="entry name" value="Ig-like_dom_sf"/>
</dbReference>
<evidence type="ECO:0000313" key="3">
    <source>
        <dbReference type="Ensembl" id="ENSMODP00000044491.1"/>
    </source>
</evidence>
<feature type="domain" description="T-cell receptor alpha chain constant" evidence="2">
    <location>
        <begin position="30"/>
        <end position="101"/>
    </location>
</feature>
<dbReference type="OMA" id="CNATLIE"/>
<dbReference type="SUPFAM" id="SSF48726">
    <property type="entry name" value="Immunoglobulin"/>
    <property type="match status" value="1"/>
</dbReference>
<protein>
    <recommendedName>
        <fullName evidence="2">T-cell receptor alpha chain constant domain-containing protein</fullName>
    </recommendedName>
</protein>
<dbReference type="Ensembl" id="ENSMODT00000083301.1">
    <property type="protein sequence ID" value="ENSMODP00000044491.1"/>
    <property type="gene ID" value="ENSMODG00000005630.3"/>
</dbReference>
<dbReference type="InterPro" id="IPR015370">
    <property type="entry name" value="TCR_alpha_C"/>
</dbReference>
<dbReference type="GO" id="GO:0009617">
    <property type="term" value="P:response to bacterium"/>
    <property type="evidence" value="ECO:0000318"/>
    <property type="project" value="GO_Central"/>
</dbReference>
<dbReference type="AlphaFoldDB" id="A0A5F8GAU0"/>
<dbReference type="FunCoup" id="A0A5F8GAU0">
    <property type="interactions" value="135"/>
</dbReference>
<dbReference type="STRING" id="13616.ENSMODP00000044491"/>